<dbReference type="RefSeq" id="WP_045039030.1">
    <property type="nucleotide sequence ID" value="NZ_JZSR01000099.1"/>
</dbReference>
<dbReference type="EMBL" id="PYOP01000048">
    <property type="protein sequence ID" value="PSW92308.1"/>
    <property type="molecule type" value="Genomic_DNA"/>
</dbReference>
<name>A0ABX5GMT1_9GAMM</name>
<accession>A0ABX5GMT1</accession>
<comment type="caution">
    <text evidence="1">The sequence shown here is derived from an EMBL/GenBank/DDBJ whole genome shotgun (WGS) entry which is preliminary data.</text>
</comment>
<keyword evidence="2" id="KW-1185">Reference proteome</keyword>
<gene>
    <name evidence="1" type="ORF">C9J52_18975</name>
</gene>
<evidence type="ECO:0000313" key="2">
    <source>
        <dbReference type="Proteomes" id="UP000241190"/>
    </source>
</evidence>
<proteinExistence type="predicted"/>
<protein>
    <submittedName>
        <fullName evidence="1">Uncharacterized protein</fullName>
    </submittedName>
</protein>
<reference evidence="1 2" key="1">
    <citation type="submission" date="2018-03" db="EMBL/GenBank/DDBJ databases">
        <title>Whole genome sequencing of Histamine producing bacteria.</title>
        <authorList>
            <person name="Butler K."/>
        </authorList>
    </citation>
    <scope>NUCLEOTIDE SEQUENCE [LARGE SCALE GENOMIC DNA]</scope>
    <source>
        <strain evidence="1 2">ATCC 51761</strain>
    </source>
</reference>
<sequence length="127" mass="14463">MRTHNCQRYGNDCTIAAIATTLNISLDEAEELMADIRKAPNNWVLHRDMKEKLIKFGYLEPDCKYSTKFDPSKGDAMIYARYKDEPFRHYIPYIGGMFYDPADKEPSSKLNDCLIPSACSGIVNLAT</sequence>
<dbReference type="Proteomes" id="UP000241190">
    <property type="component" value="Unassembled WGS sequence"/>
</dbReference>
<organism evidence="1 2">
    <name type="scientific">Photobacterium iliopiscarium</name>
    <dbReference type="NCBI Taxonomy" id="56192"/>
    <lineage>
        <taxon>Bacteria</taxon>
        <taxon>Pseudomonadati</taxon>
        <taxon>Pseudomonadota</taxon>
        <taxon>Gammaproteobacteria</taxon>
        <taxon>Vibrionales</taxon>
        <taxon>Vibrionaceae</taxon>
        <taxon>Photobacterium</taxon>
    </lineage>
</organism>
<evidence type="ECO:0000313" key="1">
    <source>
        <dbReference type="EMBL" id="PSW92308.1"/>
    </source>
</evidence>